<dbReference type="GO" id="GO:0001164">
    <property type="term" value="F:RNA polymerase I core promoter sequence-specific DNA binding"/>
    <property type="evidence" value="ECO:0007669"/>
    <property type="project" value="TreeGrafter"/>
</dbReference>
<accession>A0A9W8YR36</accession>
<feature type="compositionally biased region" description="Basic and acidic residues" evidence="2">
    <location>
        <begin position="49"/>
        <end position="58"/>
    </location>
</feature>
<dbReference type="PANTHER" id="PTHR28244:SF3">
    <property type="entry name" value="EXTRACELLULAR MUTANT PROTEIN 11 C-TERMINAL DOMAIN-CONTAINING PROTEIN"/>
    <property type="match status" value="1"/>
</dbReference>
<dbReference type="OrthoDB" id="5346740at2759"/>
<gene>
    <name evidence="4" type="ORF">N0V93_007158</name>
</gene>
<evidence type="ECO:0000259" key="3">
    <source>
        <dbReference type="Pfam" id="PF15463"/>
    </source>
</evidence>
<evidence type="ECO:0000313" key="5">
    <source>
        <dbReference type="Proteomes" id="UP001140453"/>
    </source>
</evidence>
<dbReference type="GO" id="GO:0017025">
    <property type="term" value="F:TBP-class protein binding"/>
    <property type="evidence" value="ECO:0007669"/>
    <property type="project" value="TreeGrafter"/>
</dbReference>
<feature type="region of interest" description="Disordered" evidence="2">
    <location>
        <begin position="329"/>
        <end position="457"/>
    </location>
</feature>
<dbReference type="GO" id="GO:0070860">
    <property type="term" value="C:RNA polymerase I core factor complex"/>
    <property type="evidence" value="ECO:0007669"/>
    <property type="project" value="TreeGrafter"/>
</dbReference>
<dbReference type="InterPro" id="IPR053029">
    <property type="entry name" value="RNA_pol_I-specific_init_factor"/>
</dbReference>
<evidence type="ECO:0000313" key="4">
    <source>
        <dbReference type="EMBL" id="KAJ4389686.1"/>
    </source>
</evidence>
<feature type="compositionally biased region" description="Basic and acidic residues" evidence="2">
    <location>
        <begin position="180"/>
        <end position="196"/>
    </location>
</feature>
<dbReference type="Proteomes" id="UP001140453">
    <property type="component" value="Unassembled WGS sequence"/>
</dbReference>
<keyword evidence="1" id="KW-0175">Coiled coil</keyword>
<dbReference type="Pfam" id="PF15463">
    <property type="entry name" value="ECM11"/>
    <property type="match status" value="1"/>
</dbReference>
<keyword evidence="5" id="KW-1185">Reference proteome</keyword>
<feature type="compositionally biased region" description="Polar residues" evidence="2">
    <location>
        <begin position="125"/>
        <end position="136"/>
    </location>
</feature>
<dbReference type="AlphaFoldDB" id="A0A9W8YR36"/>
<feature type="compositionally biased region" description="Basic and acidic residues" evidence="2">
    <location>
        <begin position="153"/>
        <end position="164"/>
    </location>
</feature>
<feature type="region of interest" description="Disordered" evidence="2">
    <location>
        <begin position="1"/>
        <end position="254"/>
    </location>
</feature>
<feature type="compositionally biased region" description="Polar residues" evidence="2">
    <location>
        <begin position="356"/>
        <end position="386"/>
    </location>
</feature>
<protein>
    <recommendedName>
        <fullName evidence="3">Extracellular mutant protein 11 C-terminal domain-containing protein</fullName>
    </recommendedName>
</protein>
<reference evidence="4" key="1">
    <citation type="submission" date="2022-10" db="EMBL/GenBank/DDBJ databases">
        <title>Tapping the CABI collections for fungal endophytes: first genome assemblies for Collariella, Neodidymelliopsis, Ascochyta clinopodiicola, Didymella pomorum, Didymosphaeria variabile, Neocosmospora piperis and Neocucurbitaria cava.</title>
        <authorList>
            <person name="Hill R."/>
        </authorList>
    </citation>
    <scope>NUCLEOTIDE SEQUENCE</scope>
    <source>
        <strain evidence="4">IMI 355082</strain>
    </source>
</reference>
<sequence length="554" mass="62005">MQPAAKNKLVSFLHQRGEGPPEINPHGLNSPPRQIAAASASSQSSPLGPKHDKQKLIDSMKLPMGFAKPARNSNGVMKPPGTTPRIKRQPSEGRNGWESAPPAPLNFQENHDENEKGLRERWEEQSNIQSLFSESAPTIPAAMEQDDGNLDEDSTRSDTLDNRQRPRRGRLSHSSTERVSSIDRNRDQQKSSERRPLFAVGKNSNFIGGGIDPKKFNSSMITHAPRSSMPEPAVFRQDPFGSTSGGTSPLPERGGAFLHSSFPYRGSDAAKGLSHVERAAFHQEAAKKLSPEKYDGMTDAIHPQTFAKSVRITSISDQRPAVVQSVEAPHLMDSYADDSDGLSQEDGLDAHHPSNKAPNQKIAQQDATVVFNPQQPLVPQRSQRSVVLQPEPLQVSPMSRFIGQQSPAKKRRRDIDYDDTALQRMDFQQLQNEPFDHDPTKEVPQSPAKPPGDNLSDRLKFYGGKDEDSQAQLFTQMAVRDWEDSGDWFLEQFGDVVRKMKEARQAKRRMVEQFEREVSNREEAVRHKKESIDRKLSKLKNDSFAMMKDKGLDE</sequence>
<feature type="compositionally biased region" description="Low complexity" evidence="2">
    <location>
        <begin position="36"/>
        <end position="45"/>
    </location>
</feature>
<dbReference type="GO" id="GO:0042790">
    <property type="term" value="P:nucleolar large rRNA transcription by RNA polymerase I"/>
    <property type="evidence" value="ECO:0007669"/>
    <property type="project" value="TreeGrafter"/>
</dbReference>
<feature type="domain" description="Extracellular mutant protein 11 C-terminal" evidence="3">
    <location>
        <begin position="416"/>
        <end position="546"/>
    </location>
</feature>
<organism evidence="4 5">
    <name type="scientific">Gnomoniopsis smithogilvyi</name>
    <dbReference type="NCBI Taxonomy" id="1191159"/>
    <lineage>
        <taxon>Eukaryota</taxon>
        <taxon>Fungi</taxon>
        <taxon>Dikarya</taxon>
        <taxon>Ascomycota</taxon>
        <taxon>Pezizomycotina</taxon>
        <taxon>Sordariomycetes</taxon>
        <taxon>Sordariomycetidae</taxon>
        <taxon>Diaporthales</taxon>
        <taxon>Gnomoniaceae</taxon>
        <taxon>Gnomoniopsis</taxon>
    </lineage>
</organism>
<evidence type="ECO:0000256" key="2">
    <source>
        <dbReference type="SAM" id="MobiDB-lite"/>
    </source>
</evidence>
<dbReference type="InterPro" id="IPR029178">
    <property type="entry name" value="Ecm11_C"/>
</dbReference>
<feature type="compositionally biased region" description="Basic and acidic residues" evidence="2">
    <location>
        <begin position="109"/>
        <end position="124"/>
    </location>
</feature>
<comment type="caution">
    <text evidence="4">The sequence shown here is derived from an EMBL/GenBank/DDBJ whole genome shotgun (WGS) entry which is preliminary data.</text>
</comment>
<dbReference type="EMBL" id="JAPEVB010000004">
    <property type="protein sequence ID" value="KAJ4389686.1"/>
    <property type="molecule type" value="Genomic_DNA"/>
</dbReference>
<feature type="coiled-coil region" evidence="1">
    <location>
        <begin position="497"/>
        <end position="524"/>
    </location>
</feature>
<evidence type="ECO:0000256" key="1">
    <source>
        <dbReference type="SAM" id="Coils"/>
    </source>
</evidence>
<dbReference type="PANTHER" id="PTHR28244">
    <property type="entry name" value="RNA POLYMERASE I-SPECIFIC TRANSCRIPTION INITIATION FACTOR RRN11"/>
    <property type="match status" value="1"/>
</dbReference>
<name>A0A9W8YR36_9PEZI</name>
<proteinExistence type="predicted"/>